<feature type="domain" description="SGNH hydrolase-type esterase" evidence="2">
    <location>
        <begin position="41"/>
        <end position="232"/>
    </location>
</feature>
<evidence type="ECO:0000313" key="5">
    <source>
        <dbReference type="Proteomes" id="UP000435910"/>
    </source>
</evidence>
<dbReference type="PANTHER" id="PTHR30383">
    <property type="entry name" value="THIOESTERASE 1/PROTEASE 1/LYSOPHOSPHOLIPASE L1"/>
    <property type="match status" value="1"/>
</dbReference>
<feature type="chain" id="PRO_5041086205" evidence="1">
    <location>
        <begin position="25"/>
        <end position="250"/>
    </location>
</feature>
<reference evidence="4 5" key="1">
    <citation type="submission" date="2019-06" db="EMBL/GenBank/DDBJ databases">
        <title>Genome sequence analysis of &gt;100 Bacillus licheniformis strains suggests intrinsic resistance to this species.</title>
        <authorList>
            <person name="Wels M."/>
            <person name="Siezen R.J."/>
            <person name="Johansen E."/>
            <person name="Stuer-Lauridsen B."/>
            <person name="Bjerre K."/>
            <person name="Nielsen B.K.K."/>
        </authorList>
    </citation>
    <scope>NUCLEOTIDE SEQUENCE [LARGE SCALE GENOMIC DNA]</scope>
    <source>
        <strain evidence="4 5">BAC-16736</strain>
    </source>
</reference>
<dbReference type="InterPro" id="IPR013830">
    <property type="entry name" value="SGNH_hydro"/>
</dbReference>
<gene>
    <name evidence="4" type="ORF">CHCC16736_2324</name>
    <name evidence="3" type="ORF">I6G80_14185</name>
</gene>
<dbReference type="InterPro" id="IPR051532">
    <property type="entry name" value="Ester_Hydrolysis_Enzymes"/>
</dbReference>
<organism evidence="4 5">
    <name type="scientific">Bacillus licheniformis</name>
    <dbReference type="NCBI Taxonomy" id="1402"/>
    <lineage>
        <taxon>Bacteria</taxon>
        <taxon>Bacillati</taxon>
        <taxon>Bacillota</taxon>
        <taxon>Bacilli</taxon>
        <taxon>Bacillales</taxon>
        <taxon>Bacillaceae</taxon>
        <taxon>Bacillus</taxon>
    </lineage>
</organism>
<evidence type="ECO:0000259" key="2">
    <source>
        <dbReference type="Pfam" id="PF13472"/>
    </source>
</evidence>
<protein>
    <submittedName>
        <fullName evidence="3">SGNH/GDSL hydrolase family protein</fullName>
    </submittedName>
    <submittedName>
        <fullName evidence="4">Spore germination lipase LipC</fullName>
    </submittedName>
</protein>
<evidence type="ECO:0000313" key="6">
    <source>
        <dbReference type="Proteomes" id="UP000595038"/>
    </source>
</evidence>
<sequence length="250" mass="28469">MNIRFITVMMALVCLLSACTEWNAGVEKTSVSPKRDIVIAAVGDSLTEGVGDQEKKGYVGMVADELESRSDVKSVTVKNYAVKGSRTDQLLERLKDKEVQEGLKDADYILFTIGGNDLMKVVRQNFAHLTLTPFRAEQKLFEKRFSNILAEIREQNASAELIYVSMYNPFKFTLSELREVDQVVDEWNEGAEKRLKKVSNTKMADIADIFEEYSDEKKIAEDEFHPNQYGYSLIAKRVYEQIKNEDLPAE</sequence>
<keyword evidence="3" id="KW-0378">Hydrolase</keyword>
<dbReference type="InterPro" id="IPR036514">
    <property type="entry name" value="SGNH_hydro_sf"/>
</dbReference>
<feature type="signal peptide" evidence="1">
    <location>
        <begin position="1"/>
        <end position="24"/>
    </location>
</feature>
<dbReference type="Pfam" id="PF13472">
    <property type="entry name" value="Lipase_GDSL_2"/>
    <property type="match status" value="1"/>
</dbReference>
<dbReference type="GeneID" id="92861093"/>
<dbReference type="Gene3D" id="3.40.50.1110">
    <property type="entry name" value="SGNH hydrolase"/>
    <property type="match status" value="1"/>
</dbReference>
<dbReference type="AlphaFoldDB" id="A0A415JEN4"/>
<dbReference type="Proteomes" id="UP000595038">
    <property type="component" value="Chromosome"/>
</dbReference>
<evidence type="ECO:0000313" key="3">
    <source>
        <dbReference type="EMBL" id="QPR70996.1"/>
    </source>
</evidence>
<accession>A0A415JEN4</accession>
<dbReference type="Proteomes" id="UP000435910">
    <property type="component" value="Unassembled WGS sequence"/>
</dbReference>
<evidence type="ECO:0000256" key="1">
    <source>
        <dbReference type="SAM" id="SignalP"/>
    </source>
</evidence>
<dbReference type="PROSITE" id="PS51257">
    <property type="entry name" value="PROKAR_LIPOPROTEIN"/>
    <property type="match status" value="1"/>
</dbReference>
<evidence type="ECO:0000313" key="4">
    <source>
        <dbReference type="EMBL" id="TWL21040.1"/>
    </source>
</evidence>
<dbReference type="CDD" id="cd04506">
    <property type="entry name" value="SGNH_hydrolase_YpmR_like"/>
    <property type="match status" value="1"/>
</dbReference>
<dbReference type="GO" id="GO:0004622">
    <property type="term" value="F:phosphatidylcholine lysophospholipase activity"/>
    <property type="evidence" value="ECO:0007669"/>
    <property type="project" value="TreeGrafter"/>
</dbReference>
<keyword evidence="1" id="KW-0732">Signal</keyword>
<name>A0A415JEN4_BACLI</name>
<dbReference type="SUPFAM" id="SSF52266">
    <property type="entry name" value="SGNH hydrolase"/>
    <property type="match status" value="1"/>
</dbReference>
<dbReference type="OMA" id="VSMYNPF"/>
<reference evidence="3 6" key="2">
    <citation type="submission" date="2020-12" db="EMBL/GenBank/DDBJ databases">
        <title>FDA dAtabase for Regulatory Grade micrObial Sequences (FDA-ARGOS): Supporting development and validation of Infectious Disease Dx tests.</title>
        <authorList>
            <person name="Nelson B."/>
            <person name="Plummer A."/>
            <person name="Tallon L."/>
            <person name="Sadzewicz L."/>
            <person name="Zhao X."/>
            <person name="Boylan J."/>
            <person name="Ott S."/>
            <person name="Bowen H."/>
            <person name="Vavikolanu K."/>
            <person name="Mehta A."/>
            <person name="Aluvathingal J."/>
            <person name="Nadendla S."/>
            <person name="Myers T."/>
            <person name="Yan Y."/>
            <person name="Sichtig H."/>
        </authorList>
    </citation>
    <scope>NUCLEOTIDE SEQUENCE [LARGE SCALE GENOMIC DNA]</scope>
    <source>
        <strain evidence="3 6">FDAARGOS_923</strain>
    </source>
</reference>
<proteinExistence type="predicted"/>
<dbReference type="EMBL" id="NILC01000033">
    <property type="protein sequence ID" value="TWL21040.1"/>
    <property type="molecule type" value="Genomic_DNA"/>
</dbReference>
<dbReference type="PANTHER" id="PTHR30383:SF27">
    <property type="entry name" value="SPORE GERMINATION LIPASE LIPC"/>
    <property type="match status" value="1"/>
</dbReference>
<dbReference type="EMBL" id="CP065647">
    <property type="protein sequence ID" value="QPR70996.1"/>
    <property type="molecule type" value="Genomic_DNA"/>
</dbReference>
<dbReference type="RefSeq" id="WP_003182794.1">
    <property type="nucleotide sequence ID" value="NZ_BEXU01000029.1"/>
</dbReference>